<evidence type="ECO:0000313" key="1">
    <source>
        <dbReference type="EMBL" id="VDL95391.1"/>
    </source>
</evidence>
<dbReference type="WBParaSite" id="SSLN_0000935001-mRNA-1">
    <property type="protein sequence ID" value="SSLN_0000935001-mRNA-1"/>
    <property type="gene ID" value="SSLN_0000935001"/>
</dbReference>
<keyword evidence="2" id="KW-1185">Reference proteome</keyword>
<evidence type="ECO:0000313" key="3">
    <source>
        <dbReference type="WBParaSite" id="SSLN_0000935001-mRNA-1"/>
    </source>
</evidence>
<evidence type="ECO:0000313" key="2">
    <source>
        <dbReference type="Proteomes" id="UP000275846"/>
    </source>
</evidence>
<dbReference type="EMBL" id="UYSU01034979">
    <property type="protein sequence ID" value="VDL95391.1"/>
    <property type="molecule type" value="Genomic_DNA"/>
</dbReference>
<dbReference type="Proteomes" id="UP000275846">
    <property type="component" value="Unassembled WGS sequence"/>
</dbReference>
<name>A0A183SXQ8_SCHSO</name>
<gene>
    <name evidence="1" type="ORF">SSLN_LOCUS9006</name>
</gene>
<reference evidence="3" key="1">
    <citation type="submission" date="2016-06" db="UniProtKB">
        <authorList>
            <consortium name="WormBaseParasite"/>
        </authorList>
    </citation>
    <scope>IDENTIFICATION</scope>
</reference>
<protein>
    <submittedName>
        <fullName evidence="1 3">Uncharacterized protein</fullName>
    </submittedName>
</protein>
<organism evidence="3">
    <name type="scientific">Schistocephalus solidus</name>
    <name type="common">Tapeworm</name>
    <dbReference type="NCBI Taxonomy" id="70667"/>
    <lineage>
        <taxon>Eukaryota</taxon>
        <taxon>Metazoa</taxon>
        <taxon>Spiralia</taxon>
        <taxon>Lophotrochozoa</taxon>
        <taxon>Platyhelminthes</taxon>
        <taxon>Cestoda</taxon>
        <taxon>Eucestoda</taxon>
        <taxon>Diphyllobothriidea</taxon>
        <taxon>Diphyllobothriidae</taxon>
        <taxon>Schistocephalus</taxon>
    </lineage>
</organism>
<sequence>MPATRLRVRLRSLIPRQKAEEGVGQQETVFCTRAQKKEAVIITHTETVGTQLSLPGRFFHPDASVEVNKDNLFVHLRRSHQQGVQILEELFLLRVRARHWKSVGTDDGDELVSPKKQAEAHKAIIHNLRKEGQTSYDAVRAGKRNTNIASLCLWPAALEEGVAGPTSSS</sequence>
<reference evidence="1 2" key="2">
    <citation type="submission" date="2018-11" db="EMBL/GenBank/DDBJ databases">
        <authorList>
            <consortium name="Pathogen Informatics"/>
        </authorList>
    </citation>
    <scope>NUCLEOTIDE SEQUENCE [LARGE SCALE GENOMIC DNA]</scope>
    <source>
        <strain evidence="1 2">NST_G2</strain>
    </source>
</reference>
<proteinExistence type="predicted"/>
<dbReference type="AlphaFoldDB" id="A0A183SXQ8"/>
<accession>A0A183SXQ8</accession>